<keyword evidence="3" id="KW-1185">Reference proteome</keyword>
<name>A0ABX4CQM3_9FLAO</name>
<dbReference type="EMBL" id="MUHD01000033">
    <property type="protein sequence ID" value="OXB04112.1"/>
    <property type="molecule type" value="Genomic_DNA"/>
</dbReference>
<feature type="transmembrane region" description="Helical" evidence="1">
    <location>
        <begin position="46"/>
        <end position="68"/>
    </location>
</feature>
<accession>A0ABX4CQM3</accession>
<proteinExistence type="predicted"/>
<feature type="transmembrane region" description="Helical" evidence="1">
    <location>
        <begin position="75"/>
        <end position="95"/>
    </location>
</feature>
<feature type="transmembrane region" description="Helical" evidence="1">
    <location>
        <begin position="101"/>
        <end position="122"/>
    </location>
</feature>
<dbReference type="Proteomes" id="UP000198381">
    <property type="component" value="Unassembled WGS sequence"/>
</dbReference>
<keyword evidence="1" id="KW-1133">Transmembrane helix</keyword>
<evidence type="ECO:0000256" key="1">
    <source>
        <dbReference type="SAM" id="Phobius"/>
    </source>
</evidence>
<evidence type="ECO:0000313" key="2">
    <source>
        <dbReference type="EMBL" id="OXB04112.1"/>
    </source>
</evidence>
<protein>
    <recommendedName>
        <fullName evidence="4">Transporter</fullName>
    </recommendedName>
</protein>
<evidence type="ECO:0008006" key="4">
    <source>
        <dbReference type="Google" id="ProtNLM"/>
    </source>
</evidence>
<evidence type="ECO:0000313" key="3">
    <source>
        <dbReference type="Proteomes" id="UP000198381"/>
    </source>
</evidence>
<feature type="transmembrane region" description="Helical" evidence="1">
    <location>
        <begin position="12"/>
        <end position="34"/>
    </location>
</feature>
<gene>
    <name evidence="2" type="ORF">B0A81_17210</name>
</gene>
<sequence>MKSLQKFITKPRNIFLLDGFGALLTAVLLFFVLRNFNTFFGLSKDIFEYLSIIAFAFFIYSLTCYFLVKQNWKSFLKTICIANILYCIMTFGIVVYNSKSISIFGMAYFLGEIIIISGLIFLEIKTIRKQ</sequence>
<comment type="caution">
    <text evidence="2">The sequence shown here is derived from an EMBL/GenBank/DDBJ whole genome shotgun (WGS) entry which is preliminary data.</text>
</comment>
<keyword evidence="1" id="KW-0812">Transmembrane</keyword>
<keyword evidence="1" id="KW-0472">Membrane</keyword>
<organism evidence="2 3">
    <name type="scientific">Flavobacterium plurextorum</name>
    <dbReference type="NCBI Taxonomy" id="1114867"/>
    <lineage>
        <taxon>Bacteria</taxon>
        <taxon>Pseudomonadati</taxon>
        <taxon>Bacteroidota</taxon>
        <taxon>Flavobacteriia</taxon>
        <taxon>Flavobacteriales</taxon>
        <taxon>Flavobacteriaceae</taxon>
        <taxon>Flavobacterium</taxon>
    </lineage>
</organism>
<reference evidence="2 3" key="1">
    <citation type="submission" date="2016-11" db="EMBL/GenBank/DDBJ databases">
        <title>Whole genomes of Flavobacteriaceae.</title>
        <authorList>
            <person name="Stine C."/>
            <person name="Li C."/>
            <person name="Tadesse D."/>
        </authorList>
    </citation>
    <scope>NUCLEOTIDE SEQUENCE [LARGE SCALE GENOMIC DNA]</scope>
    <source>
        <strain evidence="2 3">CCUG 60112</strain>
    </source>
</reference>